<dbReference type="AlphaFoldDB" id="A0A4Y9Y4P0"/>
<evidence type="ECO:0000256" key="1">
    <source>
        <dbReference type="SAM" id="Phobius"/>
    </source>
</evidence>
<feature type="transmembrane region" description="Helical" evidence="1">
    <location>
        <begin position="101"/>
        <end position="119"/>
    </location>
</feature>
<proteinExistence type="predicted"/>
<evidence type="ECO:0000313" key="2">
    <source>
        <dbReference type="EMBL" id="TFY56547.1"/>
    </source>
</evidence>
<dbReference type="EMBL" id="SEKV01000495">
    <property type="protein sequence ID" value="TFY56547.1"/>
    <property type="molecule type" value="Genomic_DNA"/>
</dbReference>
<dbReference type="Proteomes" id="UP000298390">
    <property type="component" value="Unassembled WGS sequence"/>
</dbReference>
<gene>
    <name evidence="2" type="ORF">EVJ58_g7575</name>
</gene>
<dbReference type="InterPro" id="IPR036322">
    <property type="entry name" value="WD40_repeat_dom_sf"/>
</dbReference>
<comment type="caution">
    <text evidence="2">The sequence shown here is derived from an EMBL/GenBank/DDBJ whole genome shotgun (WGS) entry which is preliminary data.</text>
</comment>
<sequence>MPVRFIHGGQAIVGGTLNGRMSIWDIHTRRKQYLTFDGPSCIRAVSACYITSSDTLLIATGNSERGCPPSVVVWKAQEVYHSSSISASSNKHAGKDKLVRMLQWFTYCFAAMLVLMYLVELYEARAEQLTLVLVDVDEGHQSLM</sequence>
<evidence type="ECO:0000313" key="3">
    <source>
        <dbReference type="Proteomes" id="UP000298390"/>
    </source>
</evidence>
<protein>
    <submittedName>
        <fullName evidence="2">Uncharacterized protein</fullName>
    </submittedName>
</protein>
<keyword evidence="1" id="KW-0472">Membrane</keyword>
<reference evidence="2 3" key="1">
    <citation type="submission" date="2019-01" db="EMBL/GenBank/DDBJ databases">
        <title>Genome sequencing of the rare red list fungi Fomitopsis rosea.</title>
        <authorList>
            <person name="Buettner E."/>
            <person name="Kellner H."/>
        </authorList>
    </citation>
    <scope>NUCLEOTIDE SEQUENCE [LARGE SCALE GENOMIC DNA]</scope>
    <source>
        <strain evidence="2 3">DSM 105464</strain>
    </source>
</reference>
<keyword evidence="1" id="KW-0812">Transmembrane</keyword>
<keyword evidence="1" id="KW-1133">Transmembrane helix</keyword>
<name>A0A4Y9Y4P0_9APHY</name>
<organism evidence="2 3">
    <name type="scientific">Rhodofomes roseus</name>
    <dbReference type="NCBI Taxonomy" id="34475"/>
    <lineage>
        <taxon>Eukaryota</taxon>
        <taxon>Fungi</taxon>
        <taxon>Dikarya</taxon>
        <taxon>Basidiomycota</taxon>
        <taxon>Agaricomycotina</taxon>
        <taxon>Agaricomycetes</taxon>
        <taxon>Polyporales</taxon>
        <taxon>Rhodofomes</taxon>
    </lineage>
</organism>
<dbReference type="SUPFAM" id="SSF50978">
    <property type="entry name" value="WD40 repeat-like"/>
    <property type="match status" value="1"/>
</dbReference>
<accession>A0A4Y9Y4P0</accession>